<dbReference type="Proteomes" id="UP001345963">
    <property type="component" value="Unassembled WGS sequence"/>
</dbReference>
<feature type="region of interest" description="Disordered" evidence="1">
    <location>
        <begin position="92"/>
        <end position="124"/>
    </location>
</feature>
<dbReference type="EMBL" id="JAHUTI010064377">
    <property type="protein sequence ID" value="MED6253186.1"/>
    <property type="molecule type" value="Genomic_DNA"/>
</dbReference>
<accession>A0ABU7BT95</accession>
<organism evidence="2 3">
    <name type="scientific">Ataeniobius toweri</name>
    <dbReference type="NCBI Taxonomy" id="208326"/>
    <lineage>
        <taxon>Eukaryota</taxon>
        <taxon>Metazoa</taxon>
        <taxon>Chordata</taxon>
        <taxon>Craniata</taxon>
        <taxon>Vertebrata</taxon>
        <taxon>Euteleostomi</taxon>
        <taxon>Actinopterygii</taxon>
        <taxon>Neopterygii</taxon>
        <taxon>Teleostei</taxon>
        <taxon>Neoteleostei</taxon>
        <taxon>Acanthomorphata</taxon>
        <taxon>Ovalentaria</taxon>
        <taxon>Atherinomorphae</taxon>
        <taxon>Cyprinodontiformes</taxon>
        <taxon>Goodeidae</taxon>
        <taxon>Ataeniobius</taxon>
    </lineage>
</organism>
<name>A0ABU7BT95_9TELE</name>
<reference evidence="2 3" key="1">
    <citation type="submission" date="2021-07" db="EMBL/GenBank/DDBJ databases">
        <authorList>
            <person name="Palmer J.M."/>
        </authorList>
    </citation>
    <scope>NUCLEOTIDE SEQUENCE [LARGE SCALE GENOMIC DNA]</scope>
    <source>
        <strain evidence="2 3">AT_MEX2019</strain>
        <tissue evidence="2">Muscle</tissue>
    </source>
</reference>
<gene>
    <name evidence="2" type="ORF">ATANTOWER_023912</name>
</gene>
<protein>
    <submittedName>
        <fullName evidence="2">Uncharacterized protein</fullName>
    </submittedName>
</protein>
<proteinExistence type="predicted"/>
<sequence length="137" mass="15716">MVGLLDILGRSHWACWRRTEVLQEEVCYPQRLNLAGDGDRRLSARNLSLFDLFRWWRLKERLVLEGGHAGEQLVGVCLEMVSGFRRLVPGEDGRNLQGEVSNESKEQGTEHWSKETHGHQRGPSWGKGVVRLPNWLS</sequence>
<keyword evidence="3" id="KW-1185">Reference proteome</keyword>
<evidence type="ECO:0000256" key="1">
    <source>
        <dbReference type="SAM" id="MobiDB-lite"/>
    </source>
</evidence>
<comment type="caution">
    <text evidence="2">The sequence shown here is derived from an EMBL/GenBank/DDBJ whole genome shotgun (WGS) entry which is preliminary data.</text>
</comment>
<evidence type="ECO:0000313" key="3">
    <source>
        <dbReference type="Proteomes" id="UP001345963"/>
    </source>
</evidence>
<feature type="compositionally biased region" description="Basic and acidic residues" evidence="1">
    <location>
        <begin position="102"/>
        <end position="118"/>
    </location>
</feature>
<evidence type="ECO:0000313" key="2">
    <source>
        <dbReference type="EMBL" id="MED6253186.1"/>
    </source>
</evidence>